<dbReference type="InterPro" id="IPR001248">
    <property type="entry name" value="Pur-cyt_permease"/>
</dbReference>
<feature type="transmembrane region" description="Helical" evidence="6">
    <location>
        <begin position="138"/>
        <end position="156"/>
    </location>
</feature>
<dbReference type="EMBL" id="CP021886">
    <property type="protein sequence ID" value="AWI34838.1"/>
    <property type="molecule type" value="Genomic_DNA"/>
</dbReference>
<feature type="transmembrane region" description="Helical" evidence="6">
    <location>
        <begin position="245"/>
        <end position="273"/>
    </location>
</feature>
<feature type="transmembrane region" description="Helical" evidence="6">
    <location>
        <begin position="21"/>
        <end position="44"/>
    </location>
</feature>
<dbReference type="OrthoDB" id="9780088at2"/>
<feature type="transmembrane region" description="Helical" evidence="6">
    <location>
        <begin position="201"/>
        <end position="224"/>
    </location>
</feature>
<keyword evidence="5 6" id="KW-0472">Membrane</keyword>
<feature type="transmembrane region" description="Helical" evidence="6">
    <location>
        <begin position="323"/>
        <end position="345"/>
    </location>
</feature>
<dbReference type="InterPro" id="IPR045225">
    <property type="entry name" value="Uracil/uridine/allantoin_perm"/>
</dbReference>
<keyword evidence="3 6" id="KW-0812">Transmembrane</keyword>
<feature type="transmembrane region" description="Helical" evidence="6">
    <location>
        <begin position="110"/>
        <end position="132"/>
    </location>
</feature>
<gene>
    <name evidence="7" type="ORF">CDV25_08735</name>
</gene>
<feature type="transmembrane region" description="Helical" evidence="6">
    <location>
        <begin position="161"/>
        <end position="181"/>
    </location>
</feature>
<comment type="similarity">
    <text evidence="2">Belongs to the purine-cytosine permease (2.A.39) family.</text>
</comment>
<proteinExistence type="inferred from homology"/>
<evidence type="ECO:0000256" key="5">
    <source>
        <dbReference type="ARBA" id="ARBA00023136"/>
    </source>
</evidence>
<dbReference type="Gene3D" id="1.10.4160.10">
    <property type="entry name" value="Hydantoin permease"/>
    <property type="match status" value="1"/>
</dbReference>
<feature type="transmembrane region" description="Helical" evidence="6">
    <location>
        <begin position="412"/>
        <end position="433"/>
    </location>
</feature>
<reference evidence="7 8" key="1">
    <citation type="submission" date="2017-06" db="EMBL/GenBank/DDBJ databases">
        <title>Complete genome of Helicobacter apodemus.</title>
        <authorList>
            <person name="Cho S."/>
        </authorList>
    </citation>
    <scope>NUCLEOTIDE SEQUENCE [LARGE SCALE GENOMIC DNA]</scope>
    <source>
        <strain evidence="8">SNUVETPUB-15-01</strain>
    </source>
</reference>
<dbReference type="Pfam" id="PF02133">
    <property type="entry name" value="Transp_cyt_pur"/>
    <property type="match status" value="1"/>
</dbReference>
<dbReference type="KEGG" id="had:CDV25_08735"/>
<sequence>MQEKNHLLEEAILPVWNNQRTIGFIGFIWMWISMAVIIATFSLGETGIKSMSLFEVFSMIFIANVAIAIIMTLVADIGIEHGLSFAVYLRAPFGIRGTHFPSIARGIGASIWFGIQTYLGALALNGISQYLLGFDNWFIWYVLFGIIQIVSTGMGIRAVEVITSVAAPCIIAVTIWMYFTLEELAQIKGVNIWTFAGSENINLFVFFFANMSFWSALAIDIPNLTRFLKTQSGAKNFFKRNKNVFIAQLIALPATQAWIGVIGGISFLAAGLWNPIEVIQANGTGLTMIVLLVMVIFSQWSTNAPANLIPAALAFVNAGAPKIHYFTAVVFAGIVGTIIMPWLILDNLFVFLGYYGAVLSGIAGIIIADYYIIRKRKVNVPHLYLYDGQFVFYKGFNFAGLLSWLIGGGLAIYFTSYAFLVGFFVSLIVYVVLMKVWIIPRYTQAEITSKDDSFLGTSVGMNWVYDNKNEKFQRVKTENLSLTSREDR</sequence>
<dbReference type="GO" id="GO:0005886">
    <property type="term" value="C:plasma membrane"/>
    <property type="evidence" value="ECO:0007669"/>
    <property type="project" value="TreeGrafter"/>
</dbReference>
<dbReference type="GO" id="GO:0015205">
    <property type="term" value="F:nucleobase transmembrane transporter activity"/>
    <property type="evidence" value="ECO:0007669"/>
    <property type="project" value="TreeGrafter"/>
</dbReference>
<evidence type="ECO:0000256" key="1">
    <source>
        <dbReference type="ARBA" id="ARBA00004141"/>
    </source>
</evidence>
<feature type="transmembrane region" description="Helical" evidence="6">
    <location>
        <begin position="279"/>
        <end position="302"/>
    </location>
</feature>
<dbReference type="Proteomes" id="UP000244890">
    <property type="component" value="Chromosome"/>
</dbReference>
<evidence type="ECO:0000313" key="8">
    <source>
        <dbReference type="Proteomes" id="UP000244890"/>
    </source>
</evidence>
<dbReference type="CDD" id="cd10323">
    <property type="entry name" value="SLC-NCS1sbd"/>
    <property type="match status" value="1"/>
</dbReference>
<evidence type="ECO:0000256" key="3">
    <source>
        <dbReference type="ARBA" id="ARBA00022692"/>
    </source>
</evidence>
<comment type="subcellular location">
    <subcellularLocation>
        <location evidence="1">Membrane</location>
        <topology evidence="1">Multi-pass membrane protein</topology>
    </subcellularLocation>
</comment>
<dbReference type="AlphaFoldDB" id="A0A2U8FFN0"/>
<evidence type="ECO:0000256" key="4">
    <source>
        <dbReference type="ARBA" id="ARBA00022989"/>
    </source>
</evidence>
<organism evidence="7 8">
    <name type="scientific">Helicobacter apodemus</name>
    <dbReference type="NCBI Taxonomy" id="135569"/>
    <lineage>
        <taxon>Bacteria</taxon>
        <taxon>Pseudomonadati</taxon>
        <taxon>Campylobacterota</taxon>
        <taxon>Epsilonproteobacteria</taxon>
        <taxon>Campylobacterales</taxon>
        <taxon>Helicobacteraceae</taxon>
        <taxon>Helicobacter</taxon>
    </lineage>
</organism>
<feature type="transmembrane region" description="Helical" evidence="6">
    <location>
        <begin position="56"/>
        <end position="89"/>
    </location>
</feature>
<keyword evidence="4 6" id="KW-1133">Transmembrane helix</keyword>
<evidence type="ECO:0000256" key="6">
    <source>
        <dbReference type="SAM" id="Phobius"/>
    </source>
</evidence>
<feature type="transmembrane region" description="Helical" evidence="6">
    <location>
        <begin position="351"/>
        <end position="372"/>
    </location>
</feature>
<name>A0A2U8FFN0_9HELI</name>
<accession>A0A2U8FFN0</accession>
<dbReference type="PANTHER" id="PTHR30618:SF0">
    <property type="entry name" value="PURINE-URACIL PERMEASE NCS1"/>
    <property type="match status" value="1"/>
</dbReference>
<dbReference type="RefSeq" id="WP_108911614.1">
    <property type="nucleotide sequence ID" value="NZ_CP021886.1"/>
</dbReference>
<feature type="transmembrane region" description="Helical" evidence="6">
    <location>
        <begin position="384"/>
        <end position="406"/>
    </location>
</feature>
<evidence type="ECO:0000313" key="7">
    <source>
        <dbReference type="EMBL" id="AWI34838.1"/>
    </source>
</evidence>
<protein>
    <submittedName>
        <fullName evidence="7">Nitrate reductase</fullName>
    </submittedName>
</protein>
<dbReference type="PANTHER" id="PTHR30618">
    <property type="entry name" value="NCS1 FAMILY PURINE/PYRIMIDINE TRANSPORTER"/>
    <property type="match status" value="1"/>
</dbReference>
<evidence type="ECO:0000256" key="2">
    <source>
        <dbReference type="ARBA" id="ARBA00008974"/>
    </source>
</evidence>